<dbReference type="Gene3D" id="1.10.260.40">
    <property type="entry name" value="lambda repressor-like DNA-binding domains"/>
    <property type="match status" value="1"/>
</dbReference>
<proteinExistence type="predicted"/>
<dbReference type="Proteomes" id="UP001549321">
    <property type="component" value="Unassembled WGS sequence"/>
</dbReference>
<reference evidence="1 2" key="1">
    <citation type="submission" date="2024-06" db="EMBL/GenBank/DDBJ databases">
        <title>Sorghum-associated microbial communities from plants grown in Nebraska, USA.</title>
        <authorList>
            <person name="Schachtman D."/>
        </authorList>
    </citation>
    <scope>NUCLEOTIDE SEQUENCE [LARGE SCALE GENOMIC DNA]</scope>
    <source>
        <strain evidence="1 2">3207</strain>
    </source>
</reference>
<dbReference type="InterPro" id="IPR010982">
    <property type="entry name" value="Lambda_DNA-bd_dom_sf"/>
</dbReference>
<sequence>MPIQSIHQATAAASPVSGSSYGYVPEGVTPIGSSLAALRKSRGLTCAQLSERSGVDLIIIMLAERGSDLMADERAAIATVLEVEDNVSWS</sequence>
<keyword evidence="2" id="KW-1185">Reference proteome</keyword>
<comment type="caution">
    <text evidence="1">The sequence shown here is derived from an EMBL/GenBank/DDBJ whole genome shotgun (WGS) entry which is preliminary data.</text>
</comment>
<name>A0ABV2QT61_9HYPH</name>
<dbReference type="EMBL" id="JBEPSM010000001">
    <property type="protein sequence ID" value="MET4632214.1"/>
    <property type="molecule type" value="Genomic_DNA"/>
</dbReference>
<dbReference type="SUPFAM" id="SSF47413">
    <property type="entry name" value="lambda repressor-like DNA-binding domains"/>
    <property type="match status" value="1"/>
</dbReference>
<evidence type="ECO:0000313" key="2">
    <source>
        <dbReference type="Proteomes" id="UP001549321"/>
    </source>
</evidence>
<evidence type="ECO:0000313" key="1">
    <source>
        <dbReference type="EMBL" id="MET4632214.1"/>
    </source>
</evidence>
<gene>
    <name evidence="1" type="ORF">ABIE08_000127</name>
</gene>
<protein>
    <recommendedName>
        <fullName evidence="3">XRE family transcriptional regulator</fullName>
    </recommendedName>
</protein>
<evidence type="ECO:0008006" key="3">
    <source>
        <dbReference type="Google" id="ProtNLM"/>
    </source>
</evidence>
<dbReference type="RefSeq" id="WP_354547979.1">
    <property type="nucleotide sequence ID" value="NZ_JBEPSM010000001.1"/>
</dbReference>
<accession>A0ABV2QT61</accession>
<organism evidence="1 2">
    <name type="scientific">Kaistia defluvii</name>
    <dbReference type="NCBI Taxonomy" id="410841"/>
    <lineage>
        <taxon>Bacteria</taxon>
        <taxon>Pseudomonadati</taxon>
        <taxon>Pseudomonadota</taxon>
        <taxon>Alphaproteobacteria</taxon>
        <taxon>Hyphomicrobiales</taxon>
        <taxon>Kaistiaceae</taxon>
        <taxon>Kaistia</taxon>
    </lineage>
</organism>